<sequence>MNTPDRFQELYLDVNFDQLLIATNNPLINSSEYYLTYKQNYIQMTQANLEQYNDIYHQYTQLLATQHQHLAPNKVIFTIINTNQLHTLGQELKNILILQRQLLHNFCSYIDYLNHNVNKYVSVQPATNDDNINNDSKSETVSIRSLRRKRGITLFNKLTFT</sequence>
<name>A0A6C0H6C4_9ZZZZ</name>
<dbReference type="AlphaFoldDB" id="A0A6C0H6C4"/>
<organism evidence="1">
    <name type="scientific">viral metagenome</name>
    <dbReference type="NCBI Taxonomy" id="1070528"/>
    <lineage>
        <taxon>unclassified sequences</taxon>
        <taxon>metagenomes</taxon>
        <taxon>organismal metagenomes</taxon>
    </lineage>
</organism>
<dbReference type="EMBL" id="MN739889">
    <property type="protein sequence ID" value="QHT76132.1"/>
    <property type="molecule type" value="Genomic_DNA"/>
</dbReference>
<reference evidence="1" key="1">
    <citation type="journal article" date="2020" name="Nature">
        <title>Giant virus diversity and host interactions through global metagenomics.</title>
        <authorList>
            <person name="Schulz F."/>
            <person name="Roux S."/>
            <person name="Paez-Espino D."/>
            <person name="Jungbluth S."/>
            <person name="Walsh D.A."/>
            <person name="Denef V.J."/>
            <person name="McMahon K.D."/>
            <person name="Konstantinidis K.T."/>
            <person name="Eloe-Fadrosh E.A."/>
            <person name="Kyrpides N.C."/>
            <person name="Woyke T."/>
        </authorList>
    </citation>
    <scope>NUCLEOTIDE SEQUENCE</scope>
    <source>
        <strain evidence="1">GVMAG-M-3300023179-73</strain>
    </source>
</reference>
<protein>
    <submittedName>
        <fullName evidence="1">Uncharacterized protein</fullName>
    </submittedName>
</protein>
<evidence type="ECO:0000313" key="1">
    <source>
        <dbReference type="EMBL" id="QHT76132.1"/>
    </source>
</evidence>
<proteinExistence type="predicted"/>
<accession>A0A6C0H6C4</accession>